<dbReference type="InterPro" id="IPR050173">
    <property type="entry name" value="ABC_transporter_C-like"/>
</dbReference>
<dbReference type="InterPro" id="IPR003439">
    <property type="entry name" value="ABC_transporter-like_ATP-bd"/>
</dbReference>
<evidence type="ECO:0000256" key="6">
    <source>
        <dbReference type="ARBA" id="ARBA00022741"/>
    </source>
</evidence>
<evidence type="ECO:0008006" key="16">
    <source>
        <dbReference type="Google" id="ProtNLM"/>
    </source>
</evidence>
<dbReference type="PROSITE" id="PS50929">
    <property type="entry name" value="ABC_TM1F"/>
    <property type="match status" value="1"/>
</dbReference>
<dbReference type="CDD" id="cd18580">
    <property type="entry name" value="ABC_6TM_ABCC_D2"/>
    <property type="match status" value="1"/>
</dbReference>
<evidence type="ECO:0000256" key="3">
    <source>
        <dbReference type="ARBA" id="ARBA00022448"/>
    </source>
</evidence>
<dbReference type="Gene3D" id="1.20.1560.10">
    <property type="entry name" value="ABC transporter type 1, transmembrane domain"/>
    <property type="match status" value="1"/>
</dbReference>
<feature type="domain" description="ABC transmembrane type-1" evidence="13">
    <location>
        <begin position="9"/>
        <end position="283"/>
    </location>
</feature>
<keyword evidence="6" id="KW-0547">Nucleotide-binding</keyword>
<evidence type="ECO:0000256" key="9">
    <source>
        <dbReference type="ARBA" id="ARBA00023136"/>
    </source>
</evidence>
<evidence type="ECO:0000256" key="10">
    <source>
        <dbReference type="ARBA" id="ARBA00023180"/>
    </source>
</evidence>
<keyword evidence="7" id="KW-0067">ATP-binding</keyword>
<feature type="transmembrane region" description="Helical" evidence="11">
    <location>
        <begin position="7"/>
        <end position="32"/>
    </location>
</feature>
<evidence type="ECO:0000256" key="1">
    <source>
        <dbReference type="ARBA" id="ARBA00004651"/>
    </source>
</evidence>
<evidence type="ECO:0000256" key="8">
    <source>
        <dbReference type="ARBA" id="ARBA00022989"/>
    </source>
</evidence>
<evidence type="ECO:0000256" key="7">
    <source>
        <dbReference type="ARBA" id="ARBA00022840"/>
    </source>
</evidence>
<dbReference type="PROSITE" id="PS50893">
    <property type="entry name" value="ABC_TRANSPORTER_2"/>
    <property type="match status" value="1"/>
</dbReference>
<evidence type="ECO:0000256" key="4">
    <source>
        <dbReference type="ARBA" id="ARBA00022475"/>
    </source>
</evidence>
<dbReference type="InterPro" id="IPR036640">
    <property type="entry name" value="ABC1_TM_sf"/>
</dbReference>
<keyword evidence="15" id="KW-1185">Reference proteome</keyword>
<accession>A0A428S0Y3</accession>
<feature type="domain" description="ABC transporter" evidence="12">
    <location>
        <begin position="319"/>
        <end position="523"/>
    </location>
</feature>
<protein>
    <recommendedName>
        <fullName evidence="16">ABC transmembrane type-1 domain-containing protein</fullName>
    </recommendedName>
</protein>
<gene>
    <name evidence="14" type="ORF">CDV31_016827</name>
</gene>
<dbReference type="InterPro" id="IPR027417">
    <property type="entry name" value="P-loop_NTPase"/>
</dbReference>
<feature type="transmembrane region" description="Helical" evidence="11">
    <location>
        <begin position="119"/>
        <end position="139"/>
    </location>
</feature>
<dbReference type="Pfam" id="PF00664">
    <property type="entry name" value="ABC_membrane"/>
    <property type="match status" value="1"/>
</dbReference>
<comment type="similarity">
    <text evidence="2">Belongs to the ABC transporter superfamily. ABCC family. Conjugate transporter (TC 3.A.1.208) subfamily.</text>
</comment>
<dbReference type="InterPro" id="IPR011527">
    <property type="entry name" value="ABC1_TM_dom"/>
</dbReference>
<keyword evidence="10" id="KW-0325">Glycoprotein</keyword>
<keyword evidence="8 11" id="KW-1133">Transmembrane helix</keyword>
<proteinExistence type="inferred from homology"/>
<evidence type="ECO:0000256" key="5">
    <source>
        <dbReference type="ARBA" id="ARBA00022692"/>
    </source>
</evidence>
<keyword evidence="5 11" id="KW-0812">Transmembrane</keyword>
<dbReference type="FunFam" id="3.40.50.300:FF:002145">
    <property type="entry name" value="ABC transporter (MsbA subfamily)"/>
    <property type="match status" value="1"/>
</dbReference>
<sequence>MAKKGGWYLVILLAVITKLVDVCALFFLKLASEEAGTVQSSYELVWFGVLSSASSLLSFAYIIVAYFLCLIPASRRLHDRLSNGVLKSKFSFFDENAPGQILSRFTNDINKTDAQLNEGLIRIVMAVVMALAPIVVIVTASPFSILYLVPLGLLYKYVQDFYLSAYRQLRRLENVTREHIINAAEEMRTGVSVIRCFDQAFHFRQRARSAIDKHVFAWGPFLALTIWLDLRLQLLASLVTILSATLILSLDASSSTLGLVMNFVLQITTLFNNLVEVRAGLEADITSYERIRAYSENPSEEDDGAELEPPSDWPSNGSIVFGSYTAAYRPGGEPCLRSINLVIPGGEHIAVVGRTGAGKSSIVLALLRAMDKSCVQGSIRVDGLDISRLSLATMRRRIAFIPQEPVVVSGTLRENLDPLGEVDDSELRKALAACQVAELLGISISEDPLKYRISGTRSKLSAGQLQILALARAVAAGCKIIILDEATAAIDAKTAATVQQMLKLRFRECTMISVTHNMESTLANS</sequence>
<comment type="caution">
    <text evidence="14">The sequence shown here is derived from an EMBL/GenBank/DDBJ whole genome shotgun (WGS) entry which is preliminary data.</text>
</comment>
<keyword evidence="3" id="KW-0813">Transport</keyword>
<evidence type="ECO:0000256" key="11">
    <source>
        <dbReference type="SAM" id="Phobius"/>
    </source>
</evidence>
<feature type="transmembrane region" description="Helical" evidence="11">
    <location>
        <begin position="44"/>
        <end position="71"/>
    </location>
</feature>
<dbReference type="GO" id="GO:0016887">
    <property type="term" value="F:ATP hydrolysis activity"/>
    <property type="evidence" value="ECO:0007669"/>
    <property type="project" value="InterPro"/>
</dbReference>
<dbReference type="SUPFAM" id="SSF90123">
    <property type="entry name" value="ABC transporter transmembrane region"/>
    <property type="match status" value="1"/>
</dbReference>
<dbReference type="PANTHER" id="PTHR24223">
    <property type="entry name" value="ATP-BINDING CASSETTE SUB-FAMILY C"/>
    <property type="match status" value="1"/>
</dbReference>
<dbReference type="Gene3D" id="3.40.50.300">
    <property type="entry name" value="P-loop containing nucleotide triphosphate hydrolases"/>
    <property type="match status" value="1"/>
</dbReference>
<dbReference type="GO" id="GO:0005524">
    <property type="term" value="F:ATP binding"/>
    <property type="evidence" value="ECO:0007669"/>
    <property type="project" value="UniProtKB-KW"/>
</dbReference>
<evidence type="ECO:0000259" key="12">
    <source>
        <dbReference type="PROSITE" id="PS50893"/>
    </source>
</evidence>
<dbReference type="EMBL" id="NIZV01000650">
    <property type="protein sequence ID" value="RSL83477.1"/>
    <property type="molecule type" value="Genomic_DNA"/>
</dbReference>
<reference evidence="14 15" key="1">
    <citation type="submission" date="2017-06" db="EMBL/GenBank/DDBJ databases">
        <title>Cmopartive genomic analysis of Ambrosia Fusariam Clade fungi.</title>
        <authorList>
            <person name="Stajich J.E."/>
            <person name="Carrillo J."/>
            <person name="Kijimoto T."/>
            <person name="Eskalen A."/>
            <person name="O'Donnell K."/>
            <person name="Kasson M."/>
        </authorList>
    </citation>
    <scope>NUCLEOTIDE SEQUENCE [LARGE SCALE GENOMIC DNA]</scope>
    <source>
        <strain evidence="14 15">NRRL 20438</strain>
    </source>
</reference>
<dbReference type="GO" id="GO:0140359">
    <property type="term" value="F:ABC-type transporter activity"/>
    <property type="evidence" value="ECO:0007669"/>
    <property type="project" value="InterPro"/>
</dbReference>
<dbReference type="Pfam" id="PF00005">
    <property type="entry name" value="ABC_tran"/>
    <property type="match status" value="1"/>
</dbReference>
<dbReference type="InterPro" id="IPR044726">
    <property type="entry name" value="ABCC_6TM_D2"/>
</dbReference>
<dbReference type="Proteomes" id="UP000288429">
    <property type="component" value="Unassembled WGS sequence"/>
</dbReference>
<dbReference type="InterPro" id="IPR003593">
    <property type="entry name" value="AAA+_ATPase"/>
</dbReference>
<evidence type="ECO:0000313" key="15">
    <source>
        <dbReference type="Proteomes" id="UP000288429"/>
    </source>
</evidence>
<dbReference type="AlphaFoldDB" id="A0A428S0Y3"/>
<organism evidence="14 15">
    <name type="scientific">Fusarium ambrosium</name>
    <dbReference type="NCBI Taxonomy" id="131363"/>
    <lineage>
        <taxon>Eukaryota</taxon>
        <taxon>Fungi</taxon>
        <taxon>Dikarya</taxon>
        <taxon>Ascomycota</taxon>
        <taxon>Pezizomycotina</taxon>
        <taxon>Sordariomycetes</taxon>
        <taxon>Hypocreomycetidae</taxon>
        <taxon>Hypocreales</taxon>
        <taxon>Nectriaceae</taxon>
        <taxon>Fusarium</taxon>
        <taxon>Fusarium solani species complex</taxon>
    </lineage>
</organism>
<dbReference type="SMART" id="SM00382">
    <property type="entry name" value="AAA"/>
    <property type="match status" value="1"/>
</dbReference>
<evidence type="ECO:0000313" key="14">
    <source>
        <dbReference type="EMBL" id="RSL83477.1"/>
    </source>
</evidence>
<comment type="subcellular location">
    <subcellularLocation>
        <location evidence="1">Cell membrane</location>
        <topology evidence="1">Multi-pass membrane protein</topology>
    </subcellularLocation>
</comment>
<evidence type="ECO:0000256" key="2">
    <source>
        <dbReference type="ARBA" id="ARBA00009726"/>
    </source>
</evidence>
<evidence type="ECO:0000259" key="13">
    <source>
        <dbReference type="PROSITE" id="PS50929"/>
    </source>
</evidence>
<keyword evidence="9 11" id="KW-0472">Membrane</keyword>
<keyword evidence="4" id="KW-1003">Cell membrane</keyword>
<dbReference type="GO" id="GO:0005886">
    <property type="term" value="C:plasma membrane"/>
    <property type="evidence" value="ECO:0007669"/>
    <property type="project" value="UniProtKB-SubCell"/>
</dbReference>
<name>A0A428S0Y3_9HYPO</name>
<dbReference type="SUPFAM" id="SSF52540">
    <property type="entry name" value="P-loop containing nucleoside triphosphate hydrolases"/>
    <property type="match status" value="1"/>
</dbReference>